<keyword evidence="4" id="KW-1185">Reference proteome</keyword>
<dbReference type="Proteomes" id="UP000324376">
    <property type="component" value="Unassembled WGS sequence"/>
</dbReference>
<dbReference type="PROSITE" id="PS51257">
    <property type="entry name" value="PROKAR_LIPOPROTEIN"/>
    <property type="match status" value="1"/>
</dbReference>
<name>A0A5S5CC46_9FLAO</name>
<feature type="region of interest" description="Disordered" evidence="1">
    <location>
        <begin position="40"/>
        <end position="73"/>
    </location>
</feature>
<keyword evidence="2" id="KW-0732">Signal</keyword>
<accession>A0A5S5CC46</accession>
<dbReference type="AlphaFoldDB" id="A0A5S5CC46"/>
<reference evidence="3 4" key="1">
    <citation type="submission" date="2019-07" db="EMBL/GenBank/DDBJ databases">
        <title>Genomic Encyclopedia of Archaeal and Bacterial Type Strains, Phase II (KMG-II): from individual species to whole genera.</title>
        <authorList>
            <person name="Goeker M."/>
        </authorList>
    </citation>
    <scope>NUCLEOTIDE SEQUENCE [LARGE SCALE GENOMIC DNA]</scope>
    <source>
        <strain evidence="3 4">DSM 17527</strain>
    </source>
</reference>
<feature type="chain" id="PRO_5024437294" evidence="2">
    <location>
        <begin position="20"/>
        <end position="73"/>
    </location>
</feature>
<dbReference type="EMBL" id="VNHU01000002">
    <property type="protein sequence ID" value="TYP75920.1"/>
    <property type="molecule type" value="Genomic_DNA"/>
</dbReference>
<evidence type="ECO:0000256" key="2">
    <source>
        <dbReference type="SAM" id="SignalP"/>
    </source>
</evidence>
<protein>
    <submittedName>
        <fullName evidence="3">Uncharacterized protein</fullName>
    </submittedName>
</protein>
<evidence type="ECO:0000313" key="3">
    <source>
        <dbReference type="EMBL" id="TYP75920.1"/>
    </source>
</evidence>
<proteinExistence type="predicted"/>
<evidence type="ECO:0000256" key="1">
    <source>
        <dbReference type="SAM" id="MobiDB-lite"/>
    </source>
</evidence>
<comment type="caution">
    <text evidence="3">The sequence shown here is derived from an EMBL/GenBank/DDBJ whole genome shotgun (WGS) entry which is preliminary data.</text>
</comment>
<gene>
    <name evidence="3" type="ORF">BD809_102131</name>
</gene>
<organism evidence="3 4">
    <name type="scientific">Aquimarina intermedia</name>
    <dbReference type="NCBI Taxonomy" id="350814"/>
    <lineage>
        <taxon>Bacteria</taxon>
        <taxon>Pseudomonadati</taxon>
        <taxon>Bacteroidota</taxon>
        <taxon>Flavobacteriia</taxon>
        <taxon>Flavobacteriales</taxon>
        <taxon>Flavobacteriaceae</taxon>
        <taxon>Aquimarina</taxon>
    </lineage>
</organism>
<feature type="compositionally biased region" description="Basic and acidic residues" evidence="1">
    <location>
        <begin position="40"/>
        <end position="56"/>
    </location>
</feature>
<sequence>MKRVIFIAAILLTVSTAFTSCRETKKEVIVKEKEVQVEKEEESKGMLERAAEKVDQEVNEEVNEEIERIGDDN</sequence>
<evidence type="ECO:0000313" key="4">
    <source>
        <dbReference type="Proteomes" id="UP000324376"/>
    </source>
</evidence>
<feature type="signal peptide" evidence="2">
    <location>
        <begin position="1"/>
        <end position="19"/>
    </location>
</feature>
<dbReference type="RefSeq" id="WP_148781541.1">
    <property type="nucleotide sequence ID" value="NZ_VNHU01000002.1"/>
</dbReference>